<dbReference type="GO" id="GO:0016787">
    <property type="term" value="F:hydrolase activity"/>
    <property type="evidence" value="ECO:0007669"/>
    <property type="project" value="UniProtKB-KW"/>
</dbReference>
<evidence type="ECO:0000256" key="1">
    <source>
        <dbReference type="ARBA" id="ARBA00022801"/>
    </source>
</evidence>
<dbReference type="InterPro" id="IPR023365">
    <property type="entry name" value="Sortase_dom-sf"/>
</dbReference>
<dbReference type="Proteomes" id="UP000586918">
    <property type="component" value="Unassembled WGS sequence"/>
</dbReference>
<organism evidence="3 4">
    <name type="scientific">Pseudonocardia bannensis</name>
    <dbReference type="NCBI Taxonomy" id="630973"/>
    <lineage>
        <taxon>Bacteria</taxon>
        <taxon>Bacillati</taxon>
        <taxon>Actinomycetota</taxon>
        <taxon>Actinomycetes</taxon>
        <taxon>Pseudonocardiales</taxon>
        <taxon>Pseudonocardiaceae</taxon>
        <taxon>Pseudonocardia</taxon>
    </lineage>
</organism>
<dbReference type="InterPro" id="IPR042001">
    <property type="entry name" value="Sortase_F"/>
</dbReference>
<accession>A0A848DMS9</accession>
<name>A0A848DMS9_9PSEU</name>
<dbReference type="AlphaFoldDB" id="A0A848DMS9"/>
<sequence>MSRRRWPAVLVACCGVICLATGVVLWPGDGSRSVEAADLGAVPAALGAGAEPGDAAAGPGAAPSWPGHVPADAGLAPPGSRPAPAEPAAAGSEPVELSLPGRGVTAPVVPVGADPAGALAVPDSPRTVGWWAPGALAGGAAGNVVIAGHVDSATAGVGVMAVLPSLVADEQVLLRGADGRTFAYRVATRRHYAKARLPAEVFARTGAPRLVLVTCGGRFDPGSRSYDDNIMVEALPART</sequence>
<proteinExistence type="predicted"/>
<dbReference type="InterPro" id="IPR005754">
    <property type="entry name" value="Sortase"/>
</dbReference>
<evidence type="ECO:0000313" key="3">
    <source>
        <dbReference type="EMBL" id="NMH93796.1"/>
    </source>
</evidence>
<dbReference type="Gene3D" id="2.40.260.10">
    <property type="entry name" value="Sortase"/>
    <property type="match status" value="1"/>
</dbReference>
<evidence type="ECO:0000256" key="2">
    <source>
        <dbReference type="SAM" id="MobiDB-lite"/>
    </source>
</evidence>
<dbReference type="EMBL" id="JAAXKZ010000082">
    <property type="protein sequence ID" value="NMH93796.1"/>
    <property type="molecule type" value="Genomic_DNA"/>
</dbReference>
<evidence type="ECO:0000313" key="4">
    <source>
        <dbReference type="Proteomes" id="UP000586918"/>
    </source>
</evidence>
<keyword evidence="1" id="KW-0378">Hydrolase</keyword>
<reference evidence="3 4" key="1">
    <citation type="submission" date="2020-04" db="EMBL/GenBank/DDBJ databases">
        <authorList>
            <person name="Klaysubun C."/>
            <person name="Duangmal K."/>
            <person name="Lipun K."/>
        </authorList>
    </citation>
    <scope>NUCLEOTIDE SEQUENCE [LARGE SCALE GENOMIC DNA]</scope>
    <source>
        <strain evidence="3 4">DSM 45300</strain>
    </source>
</reference>
<comment type="caution">
    <text evidence="3">The sequence shown here is derived from an EMBL/GenBank/DDBJ whole genome shotgun (WGS) entry which is preliminary data.</text>
</comment>
<dbReference type="RefSeq" id="WP_169414491.1">
    <property type="nucleotide sequence ID" value="NZ_JAAXKZ010000082.1"/>
</dbReference>
<keyword evidence="4" id="KW-1185">Reference proteome</keyword>
<feature type="compositionally biased region" description="Low complexity" evidence="2">
    <location>
        <begin position="50"/>
        <end position="63"/>
    </location>
</feature>
<protein>
    <submittedName>
        <fullName evidence="3">Class F sortase</fullName>
    </submittedName>
</protein>
<dbReference type="Pfam" id="PF04203">
    <property type="entry name" value="Sortase"/>
    <property type="match status" value="1"/>
</dbReference>
<feature type="region of interest" description="Disordered" evidence="2">
    <location>
        <begin position="50"/>
        <end position="97"/>
    </location>
</feature>
<dbReference type="CDD" id="cd05829">
    <property type="entry name" value="Sortase_F"/>
    <property type="match status" value="1"/>
</dbReference>
<gene>
    <name evidence="3" type="ORF">HF519_19915</name>
</gene>
<dbReference type="SUPFAM" id="SSF63817">
    <property type="entry name" value="Sortase"/>
    <property type="match status" value="1"/>
</dbReference>